<feature type="compositionally biased region" description="Pro residues" evidence="5">
    <location>
        <begin position="205"/>
        <end position="214"/>
    </location>
</feature>
<evidence type="ECO:0000313" key="7">
    <source>
        <dbReference type="Ensembl" id="ENSPCEP00000005174.1"/>
    </source>
</evidence>
<keyword evidence="2" id="KW-0964">Secreted</keyword>
<evidence type="ECO:0000256" key="3">
    <source>
        <dbReference type="ARBA" id="ARBA00022729"/>
    </source>
</evidence>
<dbReference type="PANTHER" id="PTHR15427">
    <property type="entry name" value="EMILIN ELASTIN MICROFIBRIL INTERFACE-LOCATED PROTEIN ELASTIN MICROFIBRIL INTERFACER"/>
    <property type="match status" value="1"/>
</dbReference>
<organism evidence="7 8">
    <name type="scientific">Pelusios castaneus</name>
    <name type="common">West African mud turtle</name>
    <dbReference type="NCBI Taxonomy" id="367368"/>
    <lineage>
        <taxon>Eukaryota</taxon>
        <taxon>Metazoa</taxon>
        <taxon>Chordata</taxon>
        <taxon>Craniata</taxon>
        <taxon>Vertebrata</taxon>
        <taxon>Euteleostomi</taxon>
        <taxon>Archelosauria</taxon>
        <taxon>Testudinata</taxon>
        <taxon>Testudines</taxon>
        <taxon>Pleurodira</taxon>
        <taxon>Pelomedusidae</taxon>
        <taxon>Pelusios</taxon>
    </lineage>
</organism>
<keyword evidence="8" id="KW-1185">Reference proteome</keyword>
<keyword evidence="4" id="KW-1015">Disulfide bond</keyword>
<dbReference type="PANTHER" id="PTHR15427:SF23">
    <property type="entry name" value="EMI DOMAIN-CONTAINING PROTEIN 1"/>
    <property type="match status" value="1"/>
</dbReference>
<reference evidence="7" key="1">
    <citation type="submission" date="2025-08" db="UniProtKB">
        <authorList>
            <consortium name="Ensembl"/>
        </authorList>
    </citation>
    <scope>IDENTIFICATION</scope>
</reference>
<dbReference type="InterPro" id="IPR008160">
    <property type="entry name" value="Collagen"/>
</dbReference>
<sequence length="322" mass="32496">MLVFFRNWCSYMVTRTVSCHVQNGTYLQRVLQGCRWPGGCNGGSYRTVVRPAYKVAYKMVTALEWKCCPGHVGVNCEEETVRYVASQEDGQRSAPLSRPPLRPAAYSGCLNCSSVVELTARLSSLEAKVALLSAAEPATSPVHNRHLMTSSDSHHLWGSPTTHGSPGDEGVKGKPGSQGPPGPSGPKGDAGSQGPSGIPGAKGPTGPPGPPGSPGLPGRDGARGIPGEKGFPGPPGPPGPPAPVGPTISWIADPRDLLLSNTFTESDGVGIMGPAGPPGPSGPMGPRGAPGPVGLPGAPGRNGIPGTPGADGAAGPPGEKGD</sequence>
<evidence type="ECO:0000256" key="1">
    <source>
        <dbReference type="ARBA" id="ARBA00004613"/>
    </source>
</evidence>
<dbReference type="InterPro" id="IPR011489">
    <property type="entry name" value="EMI_domain"/>
</dbReference>
<name>A0A8C8RFY0_9SAUR</name>
<feature type="domain" description="EMI" evidence="6">
    <location>
        <begin position="5"/>
        <end position="78"/>
    </location>
</feature>
<dbReference type="GO" id="GO:0005576">
    <property type="term" value="C:extracellular region"/>
    <property type="evidence" value="ECO:0007669"/>
    <property type="project" value="UniProtKB-SubCell"/>
</dbReference>
<protein>
    <submittedName>
        <fullName evidence="7">EMI domain containing 1</fullName>
    </submittedName>
</protein>
<evidence type="ECO:0000256" key="2">
    <source>
        <dbReference type="ARBA" id="ARBA00022525"/>
    </source>
</evidence>
<dbReference type="AlphaFoldDB" id="A0A8C8RFY0"/>
<reference evidence="7" key="2">
    <citation type="submission" date="2025-09" db="UniProtKB">
        <authorList>
            <consortium name="Ensembl"/>
        </authorList>
    </citation>
    <scope>IDENTIFICATION</scope>
</reference>
<evidence type="ECO:0000256" key="5">
    <source>
        <dbReference type="SAM" id="MobiDB-lite"/>
    </source>
</evidence>
<dbReference type="Pfam" id="PF07546">
    <property type="entry name" value="EMI"/>
    <property type="match status" value="1"/>
</dbReference>
<feature type="compositionally biased region" description="Pro residues" evidence="5">
    <location>
        <begin position="232"/>
        <end position="244"/>
    </location>
</feature>
<proteinExistence type="predicted"/>
<accession>A0A8C8RFY0</accession>
<dbReference type="Ensembl" id="ENSPCET00000005358.1">
    <property type="protein sequence ID" value="ENSPCEP00000005174.1"/>
    <property type="gene ID" value="ENSPCEG00000004200.1"/>
</dbReference>
<evidence type="ECO:0000313" key="8">
    <source>
        <dbReference type="Proteomes" id="UP000694393"/>
    </source>
</evidence>
<comment type="subcellular location">
    <subcellularLocation>
        <location evidence="1">Secreted</location>
    </subcellularLocation>
</comment>
<evidence type="ECO:0000259" key="6">
    <source>
        <dbReference type="PROSITE" id="PS51041"/>
    </source>
</evidence>
<feature type="region of interest" description="Disordered" evidence="5">
    <location>
        <begin position="142"/>
        <end position="249"/>
    </location>
</feature>
<feature type="compositionally biased region" description="Low complexity" evidence="5">
    <location>
        <begin position="284"/>
        <end position="322"/>
    </location>
</feature>
<dbReference type="InterPro" id="IPR050392">
    <property type="entry name" value="Collagen/C1q_domain"/>
</dbReference>
<evidence type="ECO:0000256" key="4">
    <source>
        <dbReference type="ARBA" id="ARBA00023157"/>
    </source>
</evidence>
<feature type="compositionally biased region" description="Low complexity" evidence="5">
    <location>
        <begin position="186"/>
        <end position="204"/>
    </location>
</feature>
<dbReference type="Proteomes" id="UP000694393">
    <property type="component" value="Unplaced"/>
</dbReference>
<dbReference type="Pfam" id="PF01391">
    <property type="entry name" value="Collagen"/>
    <property type="match status" value="2"/>
</dbReference>
<keyword evidence="3" id="KW-0732">Signal</keyword>
<dbReference type="PROSITE" id="PS51041">
    <property type="entry name" value="EMI"/>
    <property type="match status" value="1"/>
</dbReference>
<feature type="region of interest" description="Disordered" evidence="5">
    <location>
        <begin position="268"/>
        <end position="322"/>
    </location>
</feature>